<name>A0ABS0SBY7_9HYPH</name>
<accession>A0ABS0SBY7</accession>
<dbReference type="EMBL" id="JADGMQ010000005">
    <property type="protein sequence ID" value="MBI1620810.1"/>
    <property type="molecule type" value="Genomic_DNA"/>
</dbReference>
<sequence>MSRTLQRAVVAERLAIHFLKRLHHAARADAIEFAITQELLVDVDRDEKRREIERDSDRRWTTSVLGSDDDEDDFVWAVDLH</sequence>
<evidence type="ECO:0000313" key="1">
    <source>
        <dbReference type="EMBL" id="MBI1620810.1"/>
    </source>
</evidence>
<comment type="caution">
    <text evidence="1">The sequence shown here is derived from an EMBL/GenBank/DDBJ whole genome shotgun (WGS) entry which is preliminary data.</text>
</comment>
<proteinExistence type="predicted"/>
<gene>
    <name evidence="1" type="ORF">IOD40_09080</name>
</gene>
<protein>
    <submittedName>
        <fullName evidence="1">Uncharacterized protein</fullName>
    </submittedName>
</protein>
<dbReference type="RefSeq" id="WP_198476229.1">
    <property type="nucleotide sequence ID" value="NZ_JADGMQ010000005.1"/>
</dbReference>
<keyword evidence="2" id="KW-1185">Reference proteome</keyword>
<organism evidence="1 2">
    <name type="scientific">Aquamicrobium zhengzhouense</name>
    <dbReference type="NCBI Taxonomy" id="2781738"/>
    <lineage>
        <taxon>Bacteria</taxon>
        <taxon>Pseudomonadati</taxon>
        <taxon>Pseudomonadota</taxon>
        <taxon>Alphaproteobacteria</taxon>
        <taxon>Hyphomicrobiales</taxon>
        <taxon>Phyllobacteriaceae</taxon>
        <taxon>Aquamicrobium</taxon>
    </lineage>
</organism>
<dbReference type="Proteomes" id="UP000601789">
    <property type="component" value="Unassembled WGS sequence"/>
</dbReference>
<reference evidence="1 2" key="1">
    <citation type="submission" date="2020-10" db="EMBL/GenBank/DDBJ databases">
        <title>Aquamicrobium zhengzhouensis sp. nov., a exopolysaccharide producing bacterium isolated from farmland soil.</title>
        <authorList>
            <person name="Wang X."/>
        </authorList>
    </citation>
    <scope>NUCLEOTIDE SEQUENCE [LARGE SCALE GENOMIC DNA]</scope>
    <source>
        <strain evidence="2">cd-1</strain>
    </source>
</reference>
<evidence type="ECO:0000313" key="2">
    <source>
        <dbReference type="Proteomes" id="UP000601789"/>
    </source>
</evidence>